<dbReference type="Proteomes" id="UP000306324">
    <property type="component" value="Unassembled WGS sequence"/>
</dbReference>
<evidence type="ECO:0000259" key="1">
    <source>
        <dbReference type="PROSITE" id="PS51832"/>
    </source>
</evidence>
<organism evidence="2 3">
    <name type="scientific">Candidatus Accumulibacter phosphatis</name>
    <dbReference type="NCBI Taxonomy" id="327160"/>
    <lineage>
        <taxon>Bacteria</taxon>
        <taxon>Pseudomonadati</taxon>
        <taxon>Pseudomonadota</taxon>
        <taxon>Betaproteobacteria</taxon>
        <taxon>Candidatus Accumulibacter</taxon>
    </lineage>
</organism>
<name>A0A5S4EH93_9PROT</name>
<dbReference type="GO" id="GO:0008081">
    <property type="term" value="F:phosphoric diester hydrolase activity"/>
    <property type="evidence" value="ECO:0007669"/>
    <property type="project" value="UniProtKB-ARBA"/>
</dbReference>
<dbReference type="OrthoDB" id="9780948at2"/>
<proteinExistence type="predicted"/>
<dbReference type="SUPFAM" id="SSF109604">
    <property type="entry name" value="HD-domain/PDEase-like"/>
    <property type="match status" value="1"/>
</dbReference>
<dbReference type="InterPro" id="IPR037522">
    <property type="entry name" value="HD_GYP_dom"/>
</dbReference>
<keyword evidence="3" id="KW-1185">Reference proteome</keyword>
<comment type="caution">
    <text evidence="2">The sequence shown here is derived from an EMBL/GenBank/DDBJ whole genome shotgun (WGS) entry which is preliminary data.</text>
</comment>
<feature type="domain" description="HD-GYP" evidence="1">
    <location>
        <begin position="120"/>
        <end position="315"/>
    </location>
</feature>
<dbReference type="CDD" id="cd00077">
    <property type="entry name" value="HDc"/>
    <property type="match status" value="1"/>
</dbReference>
<dbReference type="PANTHER" id="PTHR43155:SF2">
    <property type="entry name" value="CYCLIC DI-GMP PHOSPHODIESTERASE PA4108"/>
    <property type="match status" value="1"/>
</dbReference>
<dbReference type="AlphaFoldDB" id="A0A5S4EH93"/>
<dbReference type="PROSITE" id="PS51832">
    <property type="entry name" value="HD_GYP"/>
    <property type="match status" value="1"/>
</dbReference>
<dbReference type="EMBL" id="SWAD01000169">
    <property type="protein sequence ID" value="TMQ74660.1"/>
    <property type="molecule type" value="Genomic_DNA"/>
</dbReference>
<dbReference type="PANTHER" id="PTHR43155">
    <property type="entry name" value="CYCLIC DI-GMP PHOSPHODIESTERASE PA4108-RELATED"/>
    <property type="match status" value="1"/>
</dbReference>
<evidence type="ECO:0000313" key="3">
    <source>
        <dbReference type="Proteomes" id="UP000306324"/>
    </source>
</evidence>
<reference evidence="2 3" key="1">
    <citation type="submission" date="2019-04" db="EMBL/GenBank/DDBJ databases">
        <title>A novel phosphate-accumulating bacterium identified in bioreactor for phosphate removal from wastewater.</title>
        <authorList>
            <person name="Kotlyarov R.Y."/>
            <person name="Beletsky A.V."/>
            <person name="Kallistova A.Y."/>
            <person name="Dorofeev A.G."/>
            <person name="Nikolaev Y.Y."/>
            <person name="Pimenov N.V."/>
            <person name="Ravin N.V."/>
            <person name="Mardanov A.V."/>
        </authorList>
    </citation>
    <scope>NUCLEOTIDE SEQUENCE [LARGE SCALE GENOMIC DNA]</scope>
    <source>
        <strain evidence="2 3">Bin19</strain>
    </source>
</reference>
<gene>
    <name evidence="2" type="ORF">ACCUM_3682</name>
</gene>
<accession>A0A5S4EH93</accession>
<dbReference type="Pfam" id="PF13487">
    <property type="entry name" value="HD_5"/>
    <property type="match status" value="1"/>
</dbReference>
<dbReference type="InterPro" id="IPR003607">
    <property type="entry name" value="HD/PDEase_dom"/>
</dbReference>
<protein>
    <submittedName>
        <fullName evidence="2">GAF domain/HD domain protein</fullName>
    </submittedName>
</protein>
<evidence type="ECO:0000313" key="2">
    <source>
        <dbReference type="EMBL" id="TMQ74660.1"/>
    </source>
</evidence>
<dbReference type="Gene3D" id="1.10.3210.10">
    <property type="entry name" value="Hypothetical protein af1432"/>
    <property type="match status" value="1"/>
</dbReference>
<sequence length="436" mass="49130">MQPRPQNEEDKLARQAVEEDSVFVQAVTKLADTREVVASEDIYARGGMKLIGRGTRLSGELYDRLVTHKLLKPIEHSLSISDALDARQLVSLMQDEARHVPSLAPLFAQPELLKQLGRDFSQLRIPGPLTVRLAVMQSDRPKLFQHVLISAVVGTALGISGKLPREELQALSLASVFHDVGELCIQPTFLEPGHQMTAQERRHLYVHPITGFLMLRDFADLPKETAHAVLQHHERIDGSGYPYHLSGNEISRVSRYLAVAEVTASLIEKHGADKRIGMKFRMNRKKYDANVVALVSRLFRSFELQPSEKLDEAYLMTHLTQLGRLFEDWAALRKTITRTDLERVSALVDRVNALYMLVIEAGFDQCRIEDFLLLAGEADPEISMELTTLIDELNWQFRALLTDVERDPSLSGKQCPVALAAGIDGWLEQVRQFVDQ</sequence>
<dbReference type="RefSeq" id="WP_138679137.1">
    <property type="nucleotide sequence ID" value="NZ_SWAD01000169.1"/>
</dbReference>